<gene>
    <name evidence="2" type="ORF">FISHEDRAFT_55929</name>
</gene>
<keyword evidence="1" id="KW-0472">Membrane</keyword>
<dbReference type="EMBL" id="KN881643">
    <property type="protein sequence ID" value="KIY52418.1"/>
    <property type="molecule type" value="Genomic_DNA"/>
</dbReference>
<reference evidence="2 3" key="1">
    <citation type="journal article" date="2015" name="Fungal Genet. Biol.">
        <title>Evolution of novel wood decay mechanisms in Agaricales revealed by the genome sequences of Fistulina hepatica and Cylindrobasidium torrendii.</title>
        <authorList>
            <person name="Floudas D."/>
            <person name="Held B.W."/>
            <person name="Riley R."/>
            <person name="Nagy L.G."/>
            <person name="Koehler G."/>
            <person name="Ransdell A.S."/>
            <person name="Younus H."/>
            <person name="Chow J."/>
            <person name="Chiniquy J."/>
            <person name="Lipzen A."/>
            <person name="Tritt A."/>
            <person name="Sun H."/>
            <person name="Haridas S."/>
            <person name="LaButti K."/>
            <person name="Ohm R.A."/>
            <person name="Kues U."/>
            <person name="Blanchette R.A."/>
            <person name="Grigoriev I.V."/>
            <person name="Minto R.E."/>
            <person name="Hibbett D.S."/>
        </authorList>
    </citation>
    <scope>NUCLEOTIDE SEQUENCE [LARGE SCALE GENOMIC DNA]</scope>
    <source>
        <strain evidence="2 3">ATCC 64428</strain>
    </source>
</reference>
<keyword evidence="3" id="KW-1185">Reference proteome</keyword>
<feature type="transmembrane region" description="Helical" evidence="1">
    <location>
        <begin position="29"/>
        <end position="52"/>
    </location>
</feature>
<organism evidence="2 3">
    <name type="scientific">Fistulina hepatica ATCC 64428</name>
    <dbReference type="NCBI Taxonomy" id="1128425"/>
    <lineage>
        <taxon>Eukaryota</taxon>
        <taxon>Fungi</taxon>
        <taxon>Dikarya</taxon>
        <taxon>Basidiomycota</taxon>
        <taxon>Agaricomycotina</taxon>
        <taxon>Agaricomycetes</taxon>
        <taxon>Agaricomycetidae</taxon>
        <taxon>Agaricales</taxon>
        <taxon>Fistulinaceae</taxon>
        <taxon>Fistulina</taxon>
    </lineage>
</organism>
<dbReference type="AlphaFoldDB" id="A0A0D7ANQ8"/>
<keyword evidence="1" id="KW-1133">Transmembrane helix</keyword>
<evidence type="ECO:0000313" key="3">
    <source>
        <dbReference type="Proteomes" id="UP000054144"/>
    </source>
</evidence>
<proteinExistence type="predicted"/>
<sequence length="276" mass="31225">MPTLGNYSKVSLEDVSPPVCAPAETACGWLVVFVVLFLIFYFLTLVDVWLYLRRREHRRQYEAIHARRNGRPLEYGSFGQEFTSRLASSKTGYNHATYTPPPTYSSTPECEKYTQDNPIAADIFPDAWLAVRPPQQLFNPVKLSLASLCNFTRAAQPVPEWRLLDTVMSSDVSTVDLILMVLLLCYTILMVSLLVCFWAIFRRLQPFLMADPMALNAEIQILTTDLEKCIKESEFACGNYTPSKVFPVLLQVFYLIEQDLVGPANDMPASNNEAST</sequence>
<dbReference type="Proteomes" id="UP000054144">
    <property type="component" value="Unassembled WGS sequence"/>
</dbReference>
<evidence type="ECO:0000313" key="2">
    <source>
        <dbReference type="EMBL" id="KIY52418.1"/>
    </source>
</evidence>
<feature type="transmembrane region" description="Helical" evidence="1">
    <location>
        <begin position="177"/>
        <end position="201"/>
    </location>
</feature>
<evidence type="ECO:0000256" key="1">
    <source>
        <dbReference type="SAM" id="Phobius"/>
    </source>
</evidence>
<keyword evidence="1" id="KW-0812">Transmembrane</keyword>
<protein>
    <submittedName>
        <fullName evidence="2">Uncharacterized protein</fullName>
    </submittedName>
</protein>
<accession>A0A0D7ANQ8</accession>
<name>A0A0D7ANQ8_9AGAR</name>